<dbReference type="AlphaFoldDB" id="A0A3R7J342"/>
<proteinExistence type="predicted"/>
<feature type="transmembrane region" description="Helical" evidence="6">
    <location>
        <begin position="12"/>
        <end position="33"/>
    </location>
</feature>
<evidence type="ECO:0000256" key="2">
    <source>
        <dbReference type="ARBA" id="ARBA00022448"/>
    </source>
</evidence>
<evidence type="ECO:0000256" key="6">
    <source>
        <dbReference type="SAM" id="Phobius"/>
    </source>
</evidence>
<comment type="caution">
    <text evidence="7">The sequence shown here is derived from an EMBL/GenBank/DDBJ whole genome shotgun (WGS) entry which is preliminary data.</text>
</comment>
<evidence type="ECO:0000313" key="7">
    <source>
        <dbReference type="EMBL" id="RLN14002.1"/>
    </source>
</evidence>
<dbReference type="EMBL" id="MAYM02001673">
    <property type="protein sequence ID" value="RLN14002.1"/>
    <property type="molecule type" value="Genomic_DNA"/>
</dbReference>
<gene>
    <name evidence="7" type="ORF">BBI17_006221</name>
</gene>
<dbReference type="Proteomes" id="UP000285883">
    <property type="component" value="Unassembled WGS sequence"/>
</dbReference>
<feature type="transmembrane region" description="Helical" evidence="6">
    <location>
        <begin position="96"/>
        <end position="118"/>
    </location>
</feature>
<organism evidence="7 8">
    <name type="scientific">Phytophthora kernoviae</name>
    <dbReference type="NCBI Taxonomy" id="325452"/>
    <lineage>
        <taxon>Eukaryota</taxon>
        <taxon>Sar</taxon>
        <taxon>Stramenopiles</taxon>
        <taxon>Oomycota</taxon>
        <taxon>Peronosporomycetes</taxon>
        <taxon>Peronosporales</taxon>
        <taxon>Peronosporaceae</taxon>
        <taxon>Phytophthora</taxon>
    </lineage>
</organism>
<feature type="transmembrane region" description="Helical" evidence="6">
    <location>
        <begin position="55"/>
        <end position="76"/>
    </location>
</feature>
<evidence type="ECO:0000313" key="8">
    <source>
        <dbReference type="Proteomes" id="UP000285883"/>
    </source>
</evidence>
<evidence type="ECO:0000256" key="3">
    <source>
        <dbReference type="ARBA" id="ARBA00022692"/>
    </source>
</evidence>
<evidence type="ECO:0000256" key="4">
    <source>
        <dbReference type="ARBA" id="ARBA00022989"/>
    </source>
</evidence>
<accession>A0A3R7J342</accession>
<keyword evidence="5 6" id="KW-0472">Membrane</keyword>
<protein>
    <submittedName>
        <fullName evidence="7">Uncharacterized protein</fullName>
    </submittedName>
</protein>
<keyword evidence="3 6" id="KW-0812">Transmembrane</keyword>
<sequence length="134" mass="14653">ELVSEGNEGAMYGLMTTISGIASPFATSLTVIIDNQFNITNERIQEDDDSIHLDITYTMIIAYGARAASWVFLLWLPKQKRETRELLRTGGSSKLLGGLTVFYLSFSLVWAVMVNFLANFESTSCLVIAGGSGC</sequence>
<evidence type="ECO:0000256" key="1">
    <source>
        <dbReference type="ARBA" id="ARBA00004141"/>
    </source>
</evidence>
<evidence type="ECO:0000256" key="5">
    <source>
        <dbReference type="ARBA" id="ARBA00023136"/>
    </source>
</evidence>
<dbReference type="InterPro" id="IPR039309">
    <property type="entry name" value="BT1"/>
</dbReference>
<dbReference type="GO" id="GO:0016020">
    <property type="term" value="C:membrane"/>
    <property type="evidence" value="ECO:0007669"/>
    <property type="project" value="UniProtKB-SubCell"/>
</dbReference>
<dbReference type="PANTHER" id="PTHR31585:SF5">
    <property type="entry name" value="RNA-BINDING S4 DOMAIN-CONTAINING PROTEIN"/>
    <property type="match status" value="1"/>
</dbReference>
<feature type="non-terminal residue" evidence="7">
    <location>
        <position position="1"/>
    </location>
</feature>
<comment type="subcellular location">
    <subcellularLocation>
        <location evidence="1">Membrane</location>
        <topology evidence="1">Multi-pass membrane protein</topology>
    </subcellularLocation>
</comment>
<reference evidence="7 8" key="1">
    <citation type="submission" date="2018-07" db="EMBL/GenBank/DDBJ databases">
        <title>Genome sequencing of oomycete isolates from Chile give support for New Zealand origin for Phytophthora kernoviae and make available the first Nothophytophthora sp. genome.</title>
        <authorList>
            <person name="Studholme D.J."/>
            <person name="Sanfuentes E."/>
            <person name="Panda P."/>
            <person name="Hill R."/>
            <person name="Sambles C."/>
            <person name="Grant M."/>
            <person name="Williams N.M."/>
            <person name="Mcdougal R.L."/>
        </authorList>
    </citation>
    <scope>NUCLEOTIDE SEQUENCE [LARGE SCALE GENOMIC DNA]</scope>
    <source>
        <strain evidence="7">Chile2</strain>
    </source>
</reference>
<name>A0A3R7J342_9STRA</name>
<keyword evidence="4 6" id="KW-1133">Transmembrane helix</keyword>
<keyword evidence="2" id="KW-0813">Transport</keyword>
<dbReference type="PANTHER" id="PTHR31585">
    <property type="entry name" value="FOLATE-BIOPTERIN TRANSPORTER 1, CHLOROPLASTIC"/>
    <property type="match status" value="1"/>
</dbReference>